<dbReference type="SMART" id="SM00409">
    <property type="entry name" value="IG"/>
    <property type="match status" value="2"/>
</dbReference>
<dbReference type="Pfam" id="PF13927">
    <property type="entry name" value="Ig_3"/>
    <property type="match status" value="1"/>
</dbReference>
<dbReference type="PANTHER" id="PTHR14340:SF15">
    <property type="entry name" value="IG-LIKE DOMAIN-CONTAINING PROTEIN"/>
    <property type="match status" value="1"/>
</dbReference>
<dbReference type="InterPro" id="IPR013783">
    <property type="entry name" value="Ig-like_fold"/>
</dbReference>
<dbReference type="CDD" id="cd00096">
    <property type="entry name" value="Ig"/>
    <property type="match status" value="1"/>
</dbReference>
<dbReference type="InterPro" id="IPR007110">
    <property type="entry name" value="Ig-like_dom"/>
</dbReference>
<organism evidence="3 4">
    <name type="scientific">Oryzias latipes</name>
    <name type="common">Japanese rice fish</name>
    <name type="synonym">Japanese killifish</name>
    <dbReference type="NCBI Taxonomy" id="8090"/>
    <lineage>
        <taxon>Eukaryota</taxon>
        <taxon>Metazoa</taxon>
        <taxon>Chordata</taxon>
        <taxon>Craniata</taxon>
        <taxon>Vertebrata</taxon>
        <taxon>Euteleostomi</taxon>
        <taxon>Actinopterygii</taxon>
        <taxon>Neopterygii</taxon>
        <taxon>Teleostei</taxon>
        <taxon>Neoteleostei</taxon>
        <taxon>Acanthomorphata</taxon>
        <taxon>Ovalentaria</taxon>
        <taxon>Atherinomorphae</taxon>
        <taxon>Beloniformes</taxon>
        <taxon>Adrianichthyidae</taxon>
        <taxon>Oryziinae</taxon>
        <taxon>Oryzias</taxon>
    </lineage>
</organism>
<reference evidence="3 4" key="2">
    <citation type="submission" date="2017-04" db="EMBL/GenBank/DDBJ databases">
        <title>CpG methylation of centromeres and impact of large insertions on vertebrate speciation.</title>
        <authorList>
            <person name="Ichikawa K."/>
            <person name="Yoshimura J."/>
            <person name="Morishita S."/>
        </authorList>
    </citation>
    <scope>NUCLEOTIDE SEQUENCE</scope>
    <source>
        <strain evidence="3 4">HSOK</strain>
    </source>
</reference>
<reference evidence="3" key="4">
    <citation type="submission" date="2025-09" db="UniProtKB">
        <authorList>
            <consortium name="Ensembl"/>
        </authorList>
    </citation>
    <scope>IDENTIFICATION</scope>
    <source>
        <strain evidence="3">HSOK</strain>
    </source>
</reference>
<evidence type="ECO:0000256" key="1">
    <source>
        <dbReference type="ARBA" id="ARBA00023319"/>
    </source>
</evidence>
<dbReference type="Gene3D" id="2.60.40.10">
    <property type="entry name" value="Immunoglobulins"/>
    <property type="match status" value="2"/>
</dbReference>
<dbReference type="InterPro" id="IPR003599">
    <property type="entry name" value="Ig_sub"/>
</dbReference>
<evidence type="ECO:0000313" key="3">
    <source>
        <dbReference type="Ensembl" id="ENSORLP00015007048.1"/>
    </source>
</evidence>
<reference key="1">
    <citation type="journal article" date="2007" name="Nature">
        <title>The medaka draft genome and insights into vertebrate genome evolution.</title>
        <authorList>
            <person name="Kasahara M."/>
            <person name="Naruse K."/>
            <person name="Sasaki S."/>
            <person name="Nakatani Y."/>
            <person name="Qu W."/>
            <person name="Ahsan B."/>
            <person name="Yamada T."/>
            <person name="Nagayasu Y."/>
            <person name="Doi K."/>
            <person name="Kasai Y."/>
            <person name="Jindo T."/>
            <person name="Kobayashi D."/>
            <person name="Shimada A."/>
            <person name="Toyoda A."/>
            <person name="Kuroki Y."/>
            <person name="Fujiyama A."/>
            <person name="Sasaki T."/>
            <person name="Shimizu A."/>
            <person name="Asakawa S."/>
            <person name="Shimizu N."/>
            <person name="Hashimoto S."/>
            <person name="Yang J."/>
            <person name="Lee Y."/>
            <person name="Matsushima K."/>
            <person name="Sugano S."/>
            <person name="Sakaizumi M."/>
            <person name="Narita T."/>
            <person name="Ohishi K."/>
            <person name="Haga S."/>
            <person name="Ohta F."/>
            <person name="Nomoto H."/>
            <person name="Nogata K."/>
            <person name="Morishita T."/>
            <person name="Endo T."/>
            <person name="Shin-I T."/>
            <person name="Takeda H."/>
            <person name="Morishita S."/>
            <person name="Kohara Y."/>
        </authorList>
    </citation>
    <scope>NUCLEOTIDE SEQUENCE [LARGE SCALE GENOMIC DNA]</scope>
    <source>
        <strain>Hd-rR</strain>
    </source>
</reference>
<dbReference type="InterPro" id="IPR013098">
    <property type="entry name" value="Ig_I-set"/>
</dbReference>
<dbReference type="Proteomes" id="UP000265200">
    <property type="component" value="Chromosome 21"/>
</dbReference>
<dbReference type="PROSITE" id="PS50835">
    <property type="entry name" value="IG_LIKE"/>
    <property type="match status" value="1"/>
</dbReference>
<proteinExistence type="predicted"/>
<feature type="domain" description="Ig-like" evidence="2">
    <location>
        <begin position="18"/>
        <end position="135"/>
    </location>
</feature>
<dbReference type="InterPro" id="IPR036179">
    <property type="entry name" value="Ig-like_dom_sf"/>
</dbReference>
<keyword evidence="1" id="KW-0393">Immunoglobulin domain</keyword>
<sequence length="275" mass="30682">VLKHKHLHKTRFSLCFAPVFFSLVCGANKTSFSLLLESLKGDKLTLKCHICGTPPLKIQWMKDRRELTSVGSTRISFSDGTACLEIMQYDQHINKLVTQDKCTLLIQHASRHDSALYSLTASNSLGTVTKDIKLSVLGIELLLLIPGFPGLKQERRNFDHLFCEFAALRGKPQPEVKWTKDKAVGDNPRLSYETGPDYSKFLLTKSRRTDTGKYIITATNAAGTFTAYANYQFRVIAKTAINISLPSELSDPIPVIAQNGNTLCNSKINVDKFII</sequence>
<dbReference type="SUPFAM" id="SSF48726">
    <property type="entry name" value="Immunoglobulin"/>
    <property type="match status" value="2"/>
</dbReference>
<dbReference type="Ensembl" id="ENSORLT00015003208.1">
    <property type="protein sequence ID" value="ENSORLP00015007048.1"/>
    <property type="gene ID" value="ENSORLG00015007863.1"/>
</dbReference>
<protein>
    <recommendedName>
        <fullName evidence="2">Ig-like domain-containing protein</fullName>
    </recommendedName>
</protein>
<dbReference type="AlphaFoldDB" id="A0A3P9HHS4"/>
<evidence type="ECO:0000313" key="4">
    <source>
        <dbReference type="Proteomes" id="UP000265200"/>
    </source>
</evidence>
<dbReference type="Pfam" id="PF07679">
    <property type="entry name" value="I-set"/>
    <property type="match status" value="1"/>
</dbReference>
<name>A0A3P9HHS4_ORYLA</name>
<reference evidence="3" key="3">
    <citation type="submission" date="2025-08" db="UniProtKB">
        <authorList>
            <consortium name="Ensembl"/>
        </authorList>
    </citation>
    <scope>IDENTIFICATION</scope>
    <source>
        <strain evidence="3">HSOK</strain>
    </source>
</reference>
<dbReference type="PANTHER" id="PTHR14340">
    <property type="entry name" value="MICROFIBRIL-ASSOCIATED GLYCOPROTEIN 3"/>
    <property type="match status" value="1"/>
</dbReference>
<evidence type="ECO:0000259" key="2">
    <source>
        <dbReference type="PROSITE" id="PS50835"/>
    </source>
</evidence>
<accession>A0A3P9HHS4</accession>